<organism evidence="4 5">
    <name type="scientific">Nonomuraea polychroma</name>
    <dbReference type="NCBI Taxonomy" id="46176"/>
    <lineage>
        <taxon>Bacteria</taxon>
        <taxon>Bacillati</taxon>
        <taxon>Actinomycetota</taxon>
        <taxon>Actinomycetes</taxon>
        <taxon>Streptosporangiales</taxon>
        <taxon>Streptosporangiaceae</taxon>
        <taxon>Nonomuraea</taxon>
    </lineage>
</organism>
<dbReference type="PANTHER" id="PTHR21666">
    <property type="entry name" value="PEPTIDASE-RELATED"/>
    <property type="match status" value="1"/>
</dbReference>
<comment type="caution">
    <text evidence="4">The sequence shown here is derived from an EMBL/GenBank/DDBJ whole genome shotgun (WGS) entry which is preliminary data.</text>
</comment>
<name>A0A438MNF6_9ACTN</name>
<dbReference type="InterPro" id="IPR011055">
    <property type="entry name" value="Dup_hybrid_motif"/>
</dbReference>
<feature type="domain" description="M23ase beta-sheet core" evidence="3">
    <location>
        <begin position="73"/>
        <end position="155"/>
    </location>
</feature>
<dbReference type="InterPro" id="IPR016047">
    <property type="entry name" value="M23ase_b-sheet_dom"/>
</dbReference>
<evidence type="ECO:0000313" key="5">
    <source>
        <dbReference type="Proteomes" id="UP000284824"/>
    </source>
</evidence>
<dbReference type="InterPro" id="IPR050570">
    <property type="entry name" value="Cell_wall_metabolism_enzyme"/>
</dbReference>
<dbReference type="Gene3D" id="2.70.70.10">
    <property type="entry name" value="Glucose Permease (Domain IIA)"/>
    <property type="match status" value="1"/>
</dbReference>
<gene>
    <name evidence="4" type="ORF">EDD27_10287</name>
</gene>
<reference evidence="4 5" key="1">
    <citation type="submission" date="2019-01" db="EMBL/GenBank/DDBJ databases">
        <title>Sequencing the genomes of 1000 actinobacteria strains.</title>
        <authorList>
            <person name="Klenk H.-P."/>
        </authorList>
    </citation>
    <scope>NUCLEOTIDE SEQUENCE [LARGE SCALE GENOMIC DNA]</scope>
    <source>
        <strain evidence="4 5">DSM 43925</strain>
    </source>
</reference>
<dbReference type="SUPFAM" id="SSF51261">
    <property type="entry name" value="Duplicated hybrid motif"/>
    <property type="match status" value="1"/>
</dbReference>
<keyword evidence="5" id="KW-1185">Reference proteome</keyword>
<feature type="region of interest" description="Disordered" evidence="1">
    <location>
        <begin position="177"/>
        <end position="198"/>
    </location>
</feature>
<evidence type="ECO:0000259" key="3">
    <source>
        <dbReference type="Pfam" id="PF01551"/>
    </source>
</evidence>
<protein>
    <submittedName>
        <fullName evidence="4">Peptidase M23-like protein</fullName>
    </submittedName>
</protein>
<dbReference type="Pfam" id="PF01551">
    <property type="entry name" value="Peptidase_M23"/>
    <property type="match status" value="1"/>
</dbReference>
<evidence type="ECO:0000256" key="1">
    <source>
        <dbReference type="SAM" id="MobiDB-lite"/>
    </source>
</evidence>
<keyword evidence="2" id="KW-0732">Signal</keyword>
<dbReference type="GO" id="GO:0004222">
    <property type="term" value="F:metalloendopeptidase activity"/>
    <property type="evidence" value="ECO:0007669"/>
    <property type="project" value="TreeGrafter"/>
</dbReference>
<dbReference type="RefSeq" id="WP_206642016.1">
    <property type="nucleotide sequence ID" value="NZ_SAUN01000001.1"/>
</dbReference>
<dbReference type="EMBL" id="SAUN01000001">
    <property type="protein sequence ID" value="RVX47357.1"/>
    <property type="molecule type" value="Genomic_DNA"/>
</dbReference>
<sequence>MRIKTLLAGLCGMAVLSLGGVNAASASAVSAGPTFQLPFPCGETWVGSNKSSAHTAGYEIDFNGSAGDGDRDLGRTVVAAAAGTVVMSEFRTTDGFGKVIKIRHSDGSVTLYAHLNDLLVSKGATVRQGQKIGTVGKTSKKYKMLAHLHYEQRTSAGTIVAATFNGVRFRYPNQTLTSKNCGGSQPTTPPPATGGTKNPYSATQVCGSGFKQIDSAALGTVGRVVLLYSAASGENCVVTLRNNVAGKAAMRAYLEVKGQPRKTGAGSFQFYAGPIRAKAVRTCVKWGGAIGSVTYDSPFEHCG</sequence>
<feature type="chain" id="PRO_5019269195" evidence="2">
    <location>
        <begin position="24"/>
        <end position="303"/>
    </location>
</feature>
<evidence type="ECO:0000313" key="4">
    <source>
        <dbReference type="EMBL" id="RVX47357.1"/>
    </source>
</evidence>
<dbReference type="AlphaFoldDB" id="A0A438MNF6"/>
<evidence type="ECO:0000256" key="2">
    <source>
        <dbReference type="SAM" id="SignalP"/>
    </source>
</evidence>
<proteinExistence type="predicted"/>
<dbReference type="CDD" id="cd12797">
    <property type="entry name" value="M23_peptidase"/>
    <property type="match status" value="1"/>
</dbReference>
<dbReference type="Proteomes" id="UP000284824">
    <property type="component" value="Unassembled WGS sequence"/>
</dbReference>
<accession>A0A438MNF6</accession>
<feature type="signal peptide" evidence="2">
    <location>
        <begin position="1"/>
        <end position="23"/>
    </location>
</feature>
<dbReference type="PANTHER" id="PTHR21666:SF270">
    <property type="entry name" value="MUREIN HYDROLASE ACTIVATOR ENVC"/>
    <property type="match status" value="1"/>
</dbReference>